<dbReference type="SMART" id="SM00659">
    <property type="entry name" value="RPOLCX"/>
    <property type="match status" value="1"/>
</dbReference>
<organism evidence="7">
    <name type="scientific">Chrysotila carterae</name>
    <name type="common">Marine alga</name>
    <name type="synonym">Syracosphaera carterae</name>
    <dbReference type="NCBI Taxonomy" id="13221"/>
    <lineage>
        <taxon>Eukaryota</taxon>
        <taxon>Haptista</taxon>
        <taxon>Haptophyta</taxon>
        <taxon>Prymnesiophyceae</taxon>
        <taxon>Isochrysidales</taxon>
        <taxon>Isochrysidaceae</taxon>
        <taxon>Chrysotila</taxon>
    </lineage>
</organism>
<dbReference type="Pfam" id="PF00240">
    <property type="entry name" value="ubiquitin"/>
    <property type="match status" value="1"/>
</dbReference>
<dbReference type="InterPro" id="IPR006591">
    <property type="entry name" value="RNAP_P/RPABC4"/>
</dbReference>
<dbReference type="AlphaFoldDB" id="A0A7S4AYM9"/>
<evidence type="ECO:0000256" key="4">
    <source>
        <dbReference type="ARBA" id="ARBA00023242"/>
    </source>
</evidence>
<dbReference type="GO" id="GO:0005665">
    <property type="term" value="C:RNA polymerase II, core complex"/>
    <property type="evidence" value="ECO:0007669"/>
    <property type="project" value="TreeGrafter"/>
</dbReference>
<gene>
    <name evidence="7" type="ORF">PCAR00345_LOCUS563</name>
</gene>
<dbReference type="Gene3D" id="2.20.28.30">
    <property type="entry name" value="RNA polymerase ii, chain L"/>
    <property type="match status" value="1"/>
</dbReference>
<dbReference type="PRINTS" id="PR00348">
    <property type="entry name" value="UBIQUITIN"/>
</dbReference>
<evidence type="ECO:0000256" key="5">
    <source>
        <dbReference type="ARBA" id="ARBA00025770"/>
    </source>
</evidence>
<dbReference type="GO" id="GO:0003899">
    <property type="term" value="F:DNA-directed RNA polymerase activity"/>
    <property type="evidence" value="ECO:0007669"/>
    <property type="project" value="InterPro"/>
</dbReference>
<dbReference type="SMART" id="SM00213">
    <property type="entry name" value="UBQ"/>
    <property type="match status" value="1"/>
</dbReference>
<comment type="similarity">
    <text evidence="5">Belongs to the archaeal Rpo12/eukaryotic RPC10 RNA polymerase subunit family.</text>
</comment>
<dbReference type="InterPro" id="IPR019956">
    <property type="entry name" value="Ubiquitin_dom"/>
</dbReference>
<feature type="domain" description="Ubiquitin-like" evidence="6">
    <location>
        <begin position="1"/>
        <end position="76"/>
    </location>
</feature>
<protein>
    <recommendedName>
        <fullName evidence="6">Ubiquitin-like domain-containing protein</fullName>
    </recommendedName>
</protein>
<dbReference type="InterPro" id="IPR039747">
    <property type="entry name" value="RPABC4"/>
</dbReference>
<reference evidence="7" key="1">
    <citation type="submission" date="2021-01" db="EMBL/GenBank/DDBJ databases">
        <authorList>
            <person name="Corre E."/>
            <person name="Pelletier E."/>
            <person name="Niang G."/>
            <person name="Scheremetjew M."/>
            <person name="Finn R."/>
            <person name="Kale V."/>
            <person name="Holt S."/>
            <person name="Cochrane G."/>
            <person name="Meng A."/>
            <person name="Brown T."/>
            <person name="Cohen L."/>
        </authorList>
    </citation>
    <scope>NUCLEOTIDE SEQUENCE</scope>
    <source>
        <strain evidence="7">CCMP645</strain>
    </source>
</reference>
<dbReference type="PANTHER" id="PTHR12056:SF2">
    <property type="entry name" value="GEO11084P1"/>
    <property type="match status" value="1"/>
</dbReference>
<dbReference type="GO" id="GO:0006351">
    <property type="term" value="P:DNA-templated transcription"/>
    <property type="evidence" value="ECO:0007669"/>
    <property type="project" value="InterPro"/>
</dbReference>
<dbReference type="GO" id="GO:0008270">
    <property type="term" value="F:zinc ion binding"/>
    <property type="evidence" value="ECO:0007669"/>
    <property type="project" value="InterPro"/>
</dbReference>
<accession>A0A7S4AYM9</accession>
<keyword evidence="3" id="KW-0862">Zinc</keyword>
<proteinExistence type="inferred from homology"/>
<dbReference type="GO" id="GO:0005666">
    <property type="term" value="C:RNA polymerase III complex"/>
    <property type="evidence" value="ECO:0007669"/>
    <property type="project" value="TreeGrafter"/>
</dbReference>
<dbReference type="GO" id="GO:0003677">
    <property type="term" value="F:DNA binding"/>
    <property type="evidence" value="ECO:0007669"/>
    <property type="project" value="InterPro"/>
</dbReference>
<dbReference type="Gene3D" id="3.10.20.90">
    <property type="entry name" value="Phosphatidylinositol 3-kinase Catalytic Subunit, Chain A, domain 1"/>
    <property type="match status" value="1"/>
</dbReference>
<sequence>MQIFLRGLHVGTTAVEVEPSSLVSDVKQLIADREGIPVCDQRLVFSGKQLQNSSTLRSSHVGPAATLQIKLRLVGGTDYICGDCGQKNEIKPKDPIRCRICGYRIMYKMRTRNLIQFEAR</sequence>
<name>A0A7S4AYM9_CHRCT</name>
<dbReference type="SUPFAM" id="SSF63393">
    <property type="entry name" value="RNA polymerase subunits"/>
    <property type="match status" value="1"/>
</dbReference>
<evidence type="ECO:0000256" key="3">
    <source>
        <dbReference type="ARBA" id="ARBA00022833"/>
    </source>
</evidence>
<comment type="subcellular location">
    <subcellularLocation>
        <location evidence="1">Nucleus</location>
    </subcellularLocation>
</comment>
<keyword evidence="2" id="KW-0479">Metal-binding</keyword>
<dbReference type="SUPFAM" id="SSF54236">
    <property type="entry name" value="Ubiquitin-like"/>
    <property type="match status" value="1"/>
</dbReference>
<dbReference type="PROSITE" id="PS50053">
    <property type="entry name" value="UBIQUITIN_2"/>
    <property type="match status" value="1"/>
</dbReference>
<evidence type="ECO:0000256" key="2">
    <source>
        <dbReference type="ARBA" id="ARBA00022723"/>
    </source>
</evidence>
<dbReference type="GO" id="GO:0005736">
    <property type="term" value="C:RNA polymerase I complex"/>
    <property type="evidence" value="ECO:0007669"/>
    <property type="project" value="TreeGrafter"/>
</dbReference>
<dbReference type="Pfam" id="PF03604">
    <property type="entry name" value="Zn_ribbon_RPAB4"/>
    <property type="match status" value="1"/>
</dbReference>
<dbReference type="FunFam" id="2.20.28.30:FF:000002">
    <property type="entry name" value="DNA-directed RNA polymerases II, IV and V subunit 12"/>
    <property type="match status" value="1"/>
</dbReference>
<dbReference type="InterPro" id="IPR029071">
    <property type="entry name" value="Ubiquitin-like_domsf"/>
</dbReference>
<keyword evidence="4" id="KW-0539">Nucleus</keyword>
<dbReference type="EMBL" id="HBIZ01000993">
    <property type="protein sequence ID" value="CAE0747981.1"/>
    <property type="molecule type" value="Transcribed_RNA"/>
</dbReference>
<dbReference type="InterPro" id="IPR000626">
    <property type="entry name" value="Ubiquitin-like_dom"/>
</dbReference>
<evidence type="ECO:0000256" key="1">
    <source>
        <dbReference type="ARBA" id="ARBA00004123"/>
    </source>
</evidence>
<dbReference type="PANTHER" id="PTHR12056">
    <property type="entry name" value="DNA-DIRECTED RNA POLYMERASES I, II, AND III"/>
    <property type="match status" value="1"/>
</dbReference>
<dbReference type="InterPro" id="IPR029040">
    <property type="entry name" value="RPABC4/Spt4"/>
</dbReference>
<evidence type="ECO:0000313" key="7">
    <source>
        <dbReference type="EMBL" id="CAE0747981.1"/>
    </source>
</evidence>
<evidence type="ECO:0000259" key="6">
    <source>
        <dbReference type="PROSITE" id="PS50053"/>
    </source>
</evidence>